<feature type="transmembrane region" description="Helical" evidence="2">
    <location>
        <begin position="328"/>
        <end position="349"/>
    </location>
</feature>
<reference evidence="3" key="1">
    <citation type="journal article" date="2013" name="Genome Biol. Evol.">
        <title>Tracing the evolution of streptophyte algae and their mitochondrial genome.</title>
        <authorList>
            <person name="Turmel M."/>
            <person name="Otis C."/>
            <person name="Lemieux C."/>
        </authorList>
    </citation>
    <scope>NUCLEOTIDE SEQUENCE</scope>
</reference>
<keyword evidence="2" id="KW-0812">Transmembrane</keyword>
<dbReference type="EMBL" id="KF060942">
    <property type="protein sequence ID" value="AGZ90360.1"/>
    <property type="molecule type" value="Genomic_DNA"/>
</dbReference>
<feature type="compositionally biased region" description="Polar residues" evidence="1">
    <location>
        <begin position="251"/>
        <end position="268"/>
    </location>
</feature>
<organism evidence="3">
    <name type="scientific">Microspora stagnorum</name>
    <name type="common">Green alga</name>
    <dbReference type="NCBI Taxonomy" id="163317"/>
    <lineage>
        <taxon>Eukaryota</taxon>
        <taxon>Viridiplantae</taxon>
        <taxon>Chlorophyta</taxon>
        <taxon>core chlorophytes</taxon>
        <taxon>Chlorophyceae</taxon>
        <taxon>Microsporaceae</taxon>
        <taxon>Microspora</taxon>
    </lineage>
</organism>
<evidence type="ECO:0000313" key="3">
    <source>
        <dbReference type="EMBL" id="AGZ90360.1"/>
    </source>
</evidence>
<feature type="region of interest" description="Disordered" evidence="1">
    <location>
        <begin position="250"/>
        <end position="305"/>
    </location>
</feature>
<dbReference type="RefSeq" id="YP_008816118.1">
    <property type="nucleotide sequence ID" value="NC_022862.1"/>
</dbReference>
<name>U5YGU5_MICSG</name>
<gene>
    <name evidence="3" type="primary">orf546</name>
</gene>
<dbReference type="GeneID" id="17675413"/>
<keyword evidence="2" id="KW-0472">Membrane</keyword>
<dbReference type="AlphaFoldDB" id="U5YGU5"/>
<sequence length="393" mass="44424">MRDGEYSLNLLIEQCNKILDPSCSITRLSNLDLQRSNIVNIHFQKMFRQQSYLPEEQLFERLLTPGDLPNKARYMLTMLNDPNHTKRILKALDVLSKGWKQSADEDWPLYPQLMKFLEFARARALSGHVPAKLRNKQLEWAMIDLEVRVENWDRFVTTRPEAQDKNFMKENILKVSSPTSEQIIERYEMYKNSWGLPNLSLADIQPYVESLARNYSTALERYANAEEDDLIKSTALEHIGTVETAPASEAISGSSMQLSANQNNQTQPASSATAASGLQQGGSEGAKQDTAVPPTGASSSKADSPFVGSPFEQSIKDELSAFIGFFEYLSVELAAPVFLCMLVLLALVLRSKDRIVALLAPLFRLARSSQTLQWSHWKAFVARLKSLFKLWRK</sequence>
<proteinExistence type="predicted"/>
<evidence type="ECO:0000256" key="2">
    <source>
        <dbReference type="SAM" id="Phobius"/>
    </source>
</evidence>
<geneLocation type="mitochondrion" evidence="3"/>
<keyword evidence="2" id="KW-1133">Transmembrane helix</keyword>
<protein>
    <submittedName>
        <fullName evidence="3">Uncharacterized protein</fullName>
    </submittedName>
</protein>
<accession>U5YGU5</accession>
<keyword evidence="3" id="KW-0496">Mitochondrion</keyword>
<evidence type="ECO:0000256" key="1">
    <source>
        <dbReference type="SAM" id="MobiDB-lite"/>
    </source>
</evidence>